<sequence length="72" mass="7831">MAQNKHIIVVVALLFLVVATSSSVWVAEGADDLKVACVKECTQNFNTPEGKKICETMCANPKGRPIDRVRAD</sequence>
<name>B6TP27_MAIZE</name>
<feature type="signal peptide" evidence="1">
    <location>
        <begin position="1"/>
        <end position="22"/>
    </location>
</feature>
<reference evidence="2" key="1">
    <citation type="journal article" date="2009" name="Plant Mol. Biol.">
        <title>Insights into corn genes derived from large-scale cDNA sequencing.</title>
        <authorList>
            <person name="Alexandrov N.N."/>
            <person name="Brover V.V."/>
            <person name="Freidin S."/>
            <person name="Troukhan M.E."/>
            <person name="Tatarinova T.V."/>
            <person name="Zhang H."/>
            <person name="Swaller T.J."/>
            <person name="Lu Y.P."/>
            <person name="Bouck J."/>
            <person name="Flavell R.B."/>
            <person name="Feldmann K.A."/>
        </authorList>
    </citation>
    <scope>NUCLEOTIDE SEQUENCE</scope>
</reference>
<proteinExistence type="evidence at transcript level"/>
<dbReference type="AlphaFoldDB" id="B6TP27"/>
<protein>
    <recommendedName>
        <fullName evidence="3">Plant thionin family protein</fullName>
    </recommendedName>
</protein>
<keyword evidence="1" id="KW-0732">Signal</keyword>
<accession>B6TP27</accession>
<evidence type="ECO:0008006" key="3">
    <source>
        <dbReference type="Google" id="ProtNLM"/>
    </source>
</evidence>
<evidence type="ECO:0000313" key="2">
    <source>
        <dbReference type="EMBL" id="ACG38860.1"/>
    </source>
</evidence>
<evidence type="ECO:0000256" key="1">
    <source>
        <dbReference type="SAM" id="SignalP"/>
    </source>
</evidence>
<organism evidence="2">
    <name type="scientific">Zea mays</name>
    <name type="common">Maize</name>
    <dbReference type="NCBI Taxonomy" id="4577"/>
    <lineage>
        <taxon>Eukaryota</taxon>
        <taxon>Viridiplantae</taxon>
        <taxon>Streptophyta</taxon>
        <taxon>Embryophyta</taxon>
        <taxon>Tracheophyta</taxon>
        <taxon>Spermatophyta</taxon>
        <taxon>Magnoliopsida</taxon>
        <taxon>Liliopsida</taxon>
        <taxon>Poales</taxon>
        <taxon>Poaceae</taxon>
        <taxon>PACMAD clade</taxon>
        <taxon>Panicoideae</taxon>
        <taxon>Andropogonodae</taxon>
        <taxon>Andropogoneae</taxon>
        <taxon>Tripsacinae</taxon>
        <taxon>Zea</taxon>
    </lineage>
</organism>
<dbReference type="EMBL" id="EU966742">
    <property type="protein sequence ID" value="ACG38860.1"/>
    <property type="molecule type" value="mRNA"/>
</dbReference>
<feature type="chain" id="PRO_5002847697" description="Plant thionin family protein" evidence="1">
    <location>
        <begin position="23"/>
        <end position="72"/>
    </location>
</feature>